<accession>A0ABU5GYG3</accession>
<keyword evidence="1" id="KW-0732">Signal</keyword>
<protein>
    <submittedName>
        <fullName evidence="2">Uncharacterized protein</fullName>
    </submittedName>
</protein>
<evidence type="ECO:0000256" key="1">
    <source>
        <dbReference type="SAM" id="SignalP"/>
    </source>
</evidence>
<evidence type="ECO:0000313" key="2">
    <source>
        <dbReference type="EMBL" id="MDY7226235.1"/>
    </source>
</evidence>
<name>A0ABU5GYG3_9BACT</name>
<keyword evidence="3" id="KW-1185">Reference proteome</keyword>
<evidence type="ECO:0000313" key="3">
    <source>
        <dbReference type="Proteomes" id="UP001291309"/>
    </source>
</evidence>
<feature type="chain" id="PRO_5045254115" evidence="1">
    <location>
        <begin position="24"/>
        <end position="468"/>
    </location>
</feature>
<dbReference type="Proteomes" id="UP001291309">
    <property type="component" value="Unassembled WGS sequence"/>
</dbReference>
<proteinExistence type="predicted"/>
<reference evidence="2 3" key="1">
    <citation type="submission" date="2023-12" db="EMBL/GenBank/DDBJ databases">
        <title>the genome sequence of Hyalangium sp. s54d21.</title>
        <authorList>
            <person name="Zhang X."/>
        </authorList>
    </citation>
    <scope>NUCLEOTIDE SEQUENCE [LARGE SCALE GENOMIC DNA]</scope>
    <source>
        <strain evidence="3">s54d21</strain>
    </source>
</reference>
<organism evidence="2 3">
    <name type="scientific">Hyalangium rubrum</name>
    <dbReference type="NCBI Taxonomy" id="3103134"/>
    <lineage>
        <taxon>Bacteria</taxon>
        <taxon>Pseudomonadati</taxon>
        <taxon>Myxococcota</taxon>
        <taxon>Myxococcia</taxon>
        <taxon>Myxococcales</taxon>
        <taxon>Cystobacterineae</taxon>
        <taxon>Archangiaceae</taxon>
        <taxon>Hyalangium</taxon>
    </lineage>
</organism>
<dbReference type="InterPro" id="IPR036465">
    <property type="entry name" value="vWFA_dom_sf"/>
</dbReference>
<comment type="caution">
    <text evidence="2">The sequence shown here is derived from an EMBL/GenBank/DDBJ whole genome shotgun (WGS) entry which is preliminary data.</text>
</comment>
<sequence length="468" mass="51139">MNLMSHRLCVGLALLGLAGTASAQTAPPNIHFLVDTSGSMRELPQVVASDHIEFFNNTTNGCFNPRLDAAQESRGWHPDTVYAVPDVGTGLGTDTGFPNLFQDSKFYGYMAWLDSSNPTPYWSSKEQACQSQVPDWNTTRTNDYNRCMSCLDLKGYYKVPEAEAVNNGDLSNPNFIFSGRFLNFNPPKYVTMRAVLKKVIKNLQQTRVGYSYFSNSAPNTVMGRGQNATCDAARADPYAFDSHRINYVQDLNALTYNTSTPLARSLLNIGYYFTSDNGVYRDVFGFGTGYTYPLGFQNPLLTSSSRSVCWQCQHSAVVIITDGEPTSDSLNATVVTKLRTLNGGPVYCPDTEWCGYNSSSGRDKGTSSTSYTDDNPNYYLDDVARLLSQQDLQRNTPSVVGEFDTAGLQRVTVHTVGFGIQSNLLKNTAAVGGGLYYSADSAATLQLALQGILSNVQTQAATCTLPTP</sequence>
<feature type="signal peptide" evidence="1">
    <location>
        <begin position="1"/>
        <end position="23"/>
    </location>
</feature>
<dbReference type="RefSeq" id="WP_321544956.1">
    <property type="nucleotide sequence ID" value="NZ_JAXIVS010000002.1"/>
</dbReference>
<dbReference type="EMBL" id="JAXIVS010000002">
    <property type="protein sequence ID" value="MDY7226235.1"/>
    <property type="molecule type" value="Genomic_DNA"/>
</dbReference>
<gene>
    <name evidence="2" type="ORF">SYV04_07560</name>
</gene>
<dbReference type="Gene3D" id="3.40.50.410">
    <property type="entry name" value="von Willebrand factor, type A domain"/>
    <property type="match status" value="1"/>
</dbReference>